<reference evidence="4" key="1">
    <citation type="journal article" date="2019" name="Int. J. Syst. Evol. Microbiol.">
        <title>The Global Catalogue of Microorganisms (GCM) 10K type strain sequencing project: providing services to taxonomists for standard genome sequencing and annotation.</title>
        <authorList>
            <consortium name="The Broad Institute Genomics Platform"/>
            <consortium name="The Broad Institute Genome Sequencing Center for Infectious Disease"/>
            <person name="Wu L."/>
            <person name="Ma J."/>
        </authorList>
    </citation>
    <scope>NUCLEOTIDE SEQUENCE [LARGE SCALE GENOMIC DNA]</scope>
    <source>
        <strain evidence="4">JCM 31920</strain>
    </source>
</reference>
<evidence type="ECO:0000313" key="4">
    <source>
        <dbReference type="Proteomes" id="UP001501508"/>
    </source>
</evidence>
<keyword evidence="1" id="KW-0456">Lyase</keyword>
<evidence type="ECO:0000313" key="3">
    <source>
        <dbReference type="EMBL" id="GAA4440636.1"/>
    </source>
</evidence>
<proteinExistence type="predicted"/>
<dbReference type="PANTHER" id="PTHR21240">
    <property type="entry name" value="2-AMINO-3-CARBOXYLMUCONATE-6-SEMIALDEHYDE DECARBOXYLASE"/>
    <property type="match status" value="1"/>
</dbReference>
<feature type="domain" description="Amidohydrolase-related" evidence="2">
    <location>
        <begin position="80"/>
        <end position="266"/>
    </location>
</feature>
<dbReference type="InterPro" id="IPR032466">
    <property type="entry name" value="Metal_Hydrolase"/>
</dbReference>
<comment type="caution">
    <text evidence="3">The sequence shown here is derived from an EMBL/GenBank/DDBJ whole genome shotgun (WGS) entry which is preliminary data.</text>
</comment>
<dbReference type="RefSeq" id="WP_345029540.1">
    <property type="nucleotide sequence ID" value="NZ_BAABEY010000024.1"/>
</dbReference>
<evidence type="ECO:0000256" key="1">
    <source>
        <dbReference type="ARBA" id="ARBA00023239"/>
    </source>
</evidence>
<organism evidence="3 4">
    <name type="scientific">Ravibacter arvi</name>
    <dbReference type="NCBI Taxonomy" id="2051041"/>
    <lineage>
        <taxon>Bacteria</taxon>
        <taxon>Pseudomonadati</taxon>
        <taxon>Bacteroidota</taxon>
        <taxon>Cytophagia</taxon>
        <taxon>Cytophagales</taxon>
        <taxon>Spirosomataceae</taxon>
        <taxon>Ravibacter</taxon>
    </lineage>
</organism>
<name>A0ABP8M0P3_9BACT</name>
<sequence length="303" mass="34433">MNDLPDKLSRRTFATGLLSTAVLTAFGKNEQKAGFDLMKEVRKFRKLDAYATSVFTRESIEQHLDFADRYGISKLFVANPMTQIELTPAQFREHNNKVIQAVKAHPEKLRGHFTVNPRFKKESLDEVDRCLDAGLVGTRLYQQVKINDPIYAPVIEKLASRNILIFMHGECQMGVGGYKMKYDARKVPTISTPGDFAEVAARYPEAMFQFAHMGGGSDWECMCRTFEPYPNIFIDTGGSNNEENMIDFALQHLGEDRLFFGSDASFYQSIGKIFASRLTDSQKEKLFFSNYQKVLKKGGFHVD</sequence>
<dbReference type="PANTHER" id="PTHR21240:SF28">
    <property type="entry name" value="ISO-OROTATE DECARBOXYLASE (EUROFUNG)"/>
    <property type="match status" value="1"/>
</dbReference>
<gene>
    <name evidence="3" type="ORF">GCM10023091_24550</name>
</gene>
<accession>A0ABP8M0P3</accession>
<keyword evidence="4" id="KW-1185">Reference proteome</keyword>
<dbReference type="InterPro" id="IPR006680">
    <property type="entry name" value="Amidohydro-rel"/>
</dbReference>
<dbReference type="EMBL" id="BAABEY010000024">
    <property type="protein sequence ID" value="GAA4440636.1"/>
    <property type="molecule type" value="Genomic_DNA"/>
</dbReference>
<dbReference type="SUPFAM" id="SSF51556">
    <property type="entry name" value="Metallo-dependent hydrolases"/>
    <property type="match status" value="1"/>
</dbReference>
<dbReference type="Gene3D" id="3.20.20.140">
    <property type="entry name" value="Metal-dependent hydrolases"/>
    <property type="match status" value="1"/>
</dbReference>
<protein>
    <recommendedName>
        <fullName evidence="2">Amidohydrolase-related domain-containing protein</fullName>
    </recommendedName>
</protein>
<dbReference type="InterPro" id="IPR032465">
    <property type="entry name" value="ACMSD"/>
</dbReference>
<dbReference type="Proteomes" id="UP001501508">
    <property type="component" value="Unassembled WGS sequence"/>
</dbReference>
<dbReference type="Pfam" id="PF04909">
    <property type="entry name" value="Amidohydro_2"/>
    <property type="match status" value="1"/>
</dbReference>
<evidence type="ECO:0000259" key="2">
    <source>
        <dbReference type="Pfam" id="PF04909"/>
    </source>
</evidence>